<feature type="domain" description="Glutamate synthase alpha subunit C-terminal" evidence="1">
    <location>
        <begin position="96"/>
        <end position="223"/>
    </location>
</feature>
<dbReference type="OrthoDB" id="8562860at2"/>
<organism evidence="2 3">
    <name type="scientific">Sphaerotilus hippei</name>
    <dbReference type="NCBI Taxonomy" id="744406"/>
    <lineage>
        <taxon>Bacteria</taxon>
        <taxon>Pseudomonadati</taxon>
        <taxon>Pseudomonadota</taxon>
        <taxon>Betaproteobacteria</taxon>
        <taxon>Burkholderiales</taxon>
        <taxon>Sphaerotilaceae</taxon>
        <taxon>Sphaerotilus</taxon>
    </lineage>
</organism>
<dbReference type="SUPFAM" id="SSF69336">
    <property type="entry name" value="Alpha subunit of glutamate synthase, C-terminal domain"/>
    <property type="match status" value="1"/>
</dbReference>
<dbReference type="InterPro" id="IPR017550">
    <property type="entry name" value="Formylmethanofuran_DH_suC"/>
</dbReference>
<dbReference type="NCBIfam" id="TIGR03122">
    <property type="entry name" value="one_C_dehyd_C"/>
    <property type="match status" value="1"/>
</dbReference>
<dbReference type="AlphaFoldDB" id="A0A318GTV6"/>
<reference evidence="2 3" key="1">
    <citation type="submission" date="2018-05" db="EMBL/GenBank/DDBJ databases">
        <title>Genomic Encyclopedia of Type Strains, Phase IV (KMG-IV): sequencing the most valuable type-strain genomes for metagenomic binning, comparative biology and taxonomic classification.</title>
        <authorList>
            <person name="Goeker M."/>
        </authorList>
    </citation>
    <scope>NUCLEOTIDE SEQUENCE [LARGE SCALE GENOMIC DNA]</scope>
    <source>
        <strain evidence="2 3">DSM 566</strain>
    </source>
</reference>
<dbReference type="Gene3D" id="2.160.20.60">
    <property type="entry name" value="Glutamate synthase, alpha subunit, C-terminal domain"/>
    <property type="match status" value="2"/>
</dbReference>
<dbReference type="GO" id="GO:0015948">
    <property type="term" value="P:methanogenesis"/>
    <property type="evidence" value="ECO:0007669"/>
    <property type="project" value="InterPro"/>
</dbReference>
<evidence type="ECO:0000313" key="3">
    <source>
        <dbReference type="Proteomes" id="UP000247811"/>
    </source>
</evidence>
<dbReference type="Proteomes" id="UP000247811">
    <property type="component" value="Unassembled WGS sequence"/>
</dbReference>
<dbReference type="InterPro" id="IPR002489">
    <property type="entry name" value="Glu_synth_asu_C"/>
</dbReference>
<proteinExistence type="predicted"/>
<evidence type="ECO:0000259" key="1">
    <source>
        <dbReference type="Pfam" id="PF01493"/>
    </source>
</evidence>
<dbReference type="EMBL" id="QJJS01000032">
    <property type="protein sequence ID" value="PXW91561.1"/>
    <property type="molecule type" value="Genomic_DNA"/>
</dbReference>
<dbReference type="PANTHER" id="PTHR39673">
    <property type="entry name" value="TUNGSTEN FORMYLMETHANOFURAN DEHYDROGENASE, SUBUNIT C (FWDC)"/>
    <property type="match status" value="1"/>
</dbReference>
<protein>
    <submittedName>
        <fullName evidence="2">Formylmethanofuran dehydrogenase subunit C</fullName>
    </submittedName>
</protein>
<sequence length="308" mass="31484">MSSHRLMLRQRPALRLDLRGVRPATLATLSLAEIERLPLPCGRHFTPLAEWFTVERLGESEAAALIAAAGPADGPPPAGPLLALAGDLSQVDQVGWQLDGGTLTVDGPVGQGVGGAMQAGCLRVRGSAGALAGVEMSGGELHIEGDVGDYAAATLPGSMDGMRGGLLLVQGRAGDRFADRMRRGTAIVLGDAGDFFASRLVAGTLVLGGRCGRHPAHGLRRGSLVFASPEPAPGPVGPPTFVPVHGDAGVFWQLLARDLARIARTAGPPPGAAAAAALATLAGLPHRTPRRFVGDLSVDGQGELLFVA</sequence>
<dbReference type="GO" id="GO:0046914">
    <property type="term" value="F:transition metal ion binding"/>
    <property type="evidence" value="ECO:0007669"/>
    <property type="project" value="InterPro"/>
</dbReference>
<comment type="caution">
    <text evidence="2">The sequence shown here is derived from an EMBL/GenBank/DDBJ whole genome shotgun (WGS) entry which is preliminary data.</text>
</comment>
<evidence type="ECO:0000313" key="2">
    <source>
        <dbReference type="EMBL" id="PXW91561.1"/>
    </source>
</evidence>
<dbReference type="InterPro" id="IPR036485">
    <property type="entry name" value="Glu_synth_asu_C_sf"/>
</dbReference>
<dbReference type="PANTHER" id="PTHR39673:SF5">
    <property type="entry name" value="TUNGSTEN-CONTAINING FORMYLMETHANOFURAN DEHYDROGENASE 2 SUBUNIT C"/>
    <property type="match status" value="1"/>
</dbReference>
<keyword evidence="3" id="KW-1185">Reference proteome</keyword>
<accession>A0A318GTV6</accession>
<dbReference type="GO" id="GO:0018493">
    <property type="term" value="F:formylmethanofuran dehydrogenase activity"/>
    <property type="evidence" value="ECO:0007669"/>
    <property type="project" value="InterPro"/>
</dbReference>
<name>A0A318GTV6_9BURK</name>
<dbReference type="Pfam" id="PF01493">
    <property type="entry name" value="GXGXG"/>
    <property type="match status" value="1"/>
</dbReference>
<dbReference type="RefSeq" id="WP_110402562.1">
    <property type="nucleotide sequence ID" value="NZ_QJJS01000032.1"/>
</dbReference>
<gene>
    <name evidence="2" type="ORF">C7444_1325</name>
</gene>